<gene>
    <name evidence="1" type="ORF">MARPO_0029s0006</name>
</gene>
<evidence type="ECO:0000313" key="1">
    <source>
        <dbReference type="EMBL" id="PTQ42459.1"/>
    </source>
</evidence>
<dbReference type="EMBL" id="KZ772701">
    <property type="protein sequence ID" value="PTQ42459.1"/>
    <property type="molecule type" value="Genomic_DNA"/>
</dbReference>
<dbReference type="AlphaFoldDB" id="A0A2R6X8P2"/>
<reference evidence="2" key="1">
    <citation type="journal article" date="2017" name="Cell">
        <title>Insights into land plant evolution garnered from the Marchantia polymorpha genome.</title>
        <authorList>
            <person name="Bowman J.L."/>
            <person name="Kohchi T."/>
            <person name="Yamato K.T."/>
            <person name="Jenkins J."/>
            <person name="Shu S."/>
            <person name="Ishizaki K."/>
            <person name="Yamaoka S."/>
            <person name="Nishihama R."/>
            <person name="Nakamura Y."/>
            <person name="Berger F."/>
            <person name="Adam C."/>
            <person name="Aki S.S."/>
            <person name="Althoff F."/>
            <person name="Araki T."/>
            <person name="Arteaga-Vazquez M.A."/>
            <person name="Balasubrmanian S."/>
            <person name="Barry K."/>
            <person name="Bauer D."/>
            <person name="Boehm C.R."/>
            <person name="Briginshaw L."/>
            <person name="Caballero-Perez J."/>
            <person name="Catarino B."/>
            <person name="Chen F."/>
            <person name="Chiyoda S."/>
            <person name="Chovatia M."/>
            <person name="Davies K.M."/>
            <person name="Delmans M."/>
            <person name="Demura T."/>
            <person name="Dierschke T."/>
            <person name="Dolan L."/>
            <person name="Dorantes-Acosta A.E."/>
            <person name="Eklund D.M."/>
            <person name="Florent S.N."/>
            <person name="Flores-Sandoval E."/>
            <person name="Fujiyama A."/>
            <person name="Fukuzawa H."/>
            <person name="Galik B."/>
            <person name="Grimanelli D."/>
            <person name="Grimwood J."/>
            <person name="Grossniklaus U."/>
            <person name="Hamada T."/>
            <person name="Haseloff J."/>
            <person name="Hetherington A.J."/>
            <person name="Higo A."/>
            <person name="Hirakawa Y."/>
            <person name="Hundley H.N."/>
            <person name="Ikeda Y."/>
            <person name="Inoue K."/>
            <person name="Inoue S.I."/>
            <person name="Ishida S."/>
            <person name="Jia Q."/>
            <person name="Kakita M."/>
            <person name="Kanazawa T."/>
            <person name="Kawai Y."/>
            <person name="Kawashima T."/>
            <person name="Kennedy M."/>
            <person name="Kinose K."/>
            <person name="Kinoshita T."/>
            <person name="Kohara Y."/>
            <person name="Koide E."/>
            <person name="Komatsu K."/>
            <person name="Kopischke S."/>
            <person name="Kubo M."/>
            <person name="Kyozuka J."/>
            <person name="Lagercrantz U."/>
            <person name="Lin S.S."/>
            <person name="Lindquist E."/>
            <person name="Lipzen A.M."/>
            <person name="Lu C.W."/>
            <person name="De Luna E."/>
            <person name="Martienssen R.A."/>
            <person name="Minamino N."/>
            <person name="Mizutani M."/>
            <person name="Mizutani M."/>
            <person name="Mochizuki N."/>
            <person name="Monte I."/>
            <person name="Mosher R."/>
            <person name="Nagasaki H."/>
            <person name="Nakagami H."/>
            <person name="Naramoto S."/>
            <person name="Nishitani K."/>
            <person name="Ohtani M."/>
            <person name="Okamoto T."/>
            <person name="Okumura M."/>
            <person name="Phillips J."/>
            <person name="Pollak B."/>
            <person name="Reinders A."/>
            <person name="Rovekamp M."/>
            <person name="Sano R."/>
            <person name="Sawa S."/>
            <person name="Schmid M.W."/>
            <person name="Shirakawa M."/>
            <person name="Solano R."/>
            <person name="Spunde A."/>
            <person name="Suetsugu N."/>
            <person name="Sugano S."/>
            <person name="Sugiyama A."/>
            <person name="Sun R."/>
            <person name="Suzuki Y."/>
            <person name="Takenaka M."/>
            <person name="Takezawa D."/>
            <person name="Tomogane H."/>
            <person name="Tsuzuki M."/>
            <person name="Ueda T."/>
            <person name="Umeda M."/>
            <person name="Ward J.M."/>
            <person name="Watanabe Y."/>
            <person name="Yazaki K."/>
            <person name="Yokoyama R."/>
            <person name="Yoshitake Y."/>
            <person name="Yotsui I."/>
            <person name="Zachgo S."/>
            <person name="Schmutz J."/>
        </authorList>
    </citation>
    <scope>NUCLEOTIDE SEQUENCE [LARGE SCALE GENOMIC DNA]</scope>
    <source>
        <strain evidence="2">Tak-1</strain>
    </source>
</reference>
<proteinExistence type="predicted"/>
<name>A0A2R6X8P2_MARPO</name>
<keyword evidence="2" id="KW-1185">Reference proteome</keyword>
<dbReference type="Proteomes" id="UP000244005">
    <property type="component" value="Unassembled WGS sequence"/>
</dbReference>
<protein>
    <submittedName>
        <fullName evidence="1">Uncharacterized protein</fullName>
    </submittedName>
</protein>
<dbReference type="Gramene" id="Mp1g02410.1">
    <property type="protein sequence ID" value="Mp1g02410.1.cds1"/>
    <property type="gene ID" value="Mp1g02410"/>
</dbReference>
<sequence length="75" mass="8276">MGMIVTFTGESVDANTSKCLCLHPQSSTLSSFDTNQDLGWDILFLGIISATSETTNTFNLQIRLFLTCHCCLRIV</sequence>
<organism evidence="1 2">
    <name type="scientific">Marchantia polymorpha</name>
    <name type="common">Common liverwort</name>
    <name type="synonym">Marchantia aquatica</name>
    <dbReference type="NCBI Taxonomy" id="3197"/>
    <lineage>
        <taxon>Eukaryota</taxon>
        <taxon>Viridiplantae</taxon>
        <taxon>Streptophyta</taxon>
        <taxon>Embryophyta</taxon>
        <taxon>Marchantiophyta</taxon>
        <taxon>Marchantiopsida</taxon>
        <taxon>Marchantiidae</taxon>
        <taxon>Marchantiales</taxon>
        <taxon>Marchantiaceae</taxon>
        <taxon>Marchantia</taxon>
    </lineage>
</organism>
<accession>A0A2R6X8P2</accession>
<evidence type="ECO:0000313" key="2">
    <source>
        <dbReference type="Proteomes" id="UP000244005"/>
    </source>
</evidence>